<dbReference type="RefSeq" id="WP_131797847.1">
    <property type="nucleotide sequence ID" value="NZ_JAMXLT020000061.1"/>
</dbReference>
<organism evidence="2 3">
    <name type="scientific">Epilithonimonas ginsengisoli</name>
    <dbReference type="NCBI Taxonomy" id="1245592"/>
    <lineage>
        <taxon>Bacteria</taxon>
        <taxon>Pseudomonadati</taxon>
        <taxon>Bacteroidota</taxon>
        <taxon>Flavobacteriia</taxon>
        <taxon>Flavobacteriales</taxon>
        <taxon>Weeksellaceae</taxon>
        <taxon>Chryseobacterium group</taxon>
        <taxon>Epilithonimonas</taxon>
    </lineage>
</organism>
<keyword evidence="1" id="KW-1133">Transmembrane helix</keyword>
<keyword evidence="3" id="KW-1185">Reference proteome</keyword>
<comment type="caution">
    <text evidence="2">The sequence shown here is derived from an EMBL/GenBank/DDBJ whole genome shotgun (WGS) entry which is preliminary data.</text>
</comment>
<name>A0ABU4JMW7_9FLAO</name>
<dbReference type="Proteomes" id="UP001204439">
    <property type="component" value="Unassembled WGS sequence"/>
</dbReference>
<evidence type="ECO:0000313" key="3">
    <source>
        <dbReference type="Proteomes" id="UP001204439"/>
    </source>
</evidence>
<proteinExistence type="predicted"/>
<keyword evidence="1" id="KW-0812">Transmembrane</keyword>
<evidence type="ECO:0000313" key="2">
    <source>
        <dbReference type="EMBL" id="MDW8551036.1"/>
    </source>
</evidence>
<gene>
    <name evidence="2" type="ORF">NG800_019115</name>
</gene>
<reference evidence="2 3" key="1">
    <citation type="submission" date="2023-11" db="EMBL/GenBank/DDBJ databases">
        <title>First isolation, identification, and characterization of non-pathogenic Epilithonimonas ginsengisoli isolated from diseased farmed rainbow trout (Oncorhynchus mykiss) in Chile.</title>
        <authorList>
            <person name="Miranda C.D."/>
            <person name="Irgang R."/>
            <person name="Concha C."/>
            <person name="Rojas R."/>
            <person name="Avendano R."/>
        </authorList>
    </citation>
    <scope>NUCLEOTIDE SEQUENCE [LARGE SCALE GENOMIC DNA]</scope>
    <source>
        <strain evidence="2 3">FP99</strain>
    </source>
</reference>
<accession>A0ABU4JMW7</accession>
<evidence type="ECO:0000256" key="1">
    <source>
        <dbReference type="SAM" id="Phobius"/>
    </source>
</evidence>
<dbReference type="EMBL" id="JAMXLT020000061">
    <property type="protein sequence ID" value="MDW8551036.1"/>
    <property type="molecule type" value="Genomic_DNA"/>
</dbReference>
<protein>
    <submittedName>
        <fullName evidence="2">Uncharacterized protein</fullName>
    </submittedName>
</protein>
<feature type="transmembrane region" description="Helical" evidence="1">
    <location>
        <begin position="108"/>
        <end position="130"/>
    </location>
</feature>
<keyword evidence="1" id="KW-0472">Membrane</keyword>
<sequence>MFINRKYRNRHLFLKTLQIYFEENNRPDLYTFEEVSLSFPKLVELSNLTEKEIYGQIDYLEKEGEINIEHTEHFSTFYFISRNRTIAYYDKKYLNLGKKEFLNDAYDILKNISAIILLVIAIISFIINFLDTRKNKKEIEQIKVKVEKLSK</sequence>